<dbReference type="EMBL" id="JAUSUZ010000001">
    <property type="protein sequence ID" value="MDQ0370122.1"/>
    <property type="molecule type" value="Genomic_DNA"/>
</dbReference>
<organism evidence="2 3">
    <name type="scientific">Catenuloplanes indicus</name>
    <dbReference type="NCBI Taxonomy" id="137267"/>
    <lineage>
        <taxon>Bacteria</taxon>
        <taxon>Bacillati</taxon>
        <taxon>Actinomycetota</taxon>
        <taxon>Actinomycetes</taxon>
        <taxon>Micromonosporales</taxon>
        <taxon>Micromonosporaceae</taxon>
        <taxon>Catenuloplanes</taxon>
    </lineage>
</organism>
<evidence type="ECO:0000313" key="3">
    <source>
        <dbReference type="Proteomes" id="UP001240236"/>
    </source>
</evidence>
<comment type="caution">
    <text evidence="2">The sequence shown here is derived from an EMBL/GenBank/DDBJ whole genome shotgun (WGS) entry which is preliminary data.</text>
</comment>
<dbReference type="Gene3D" id="1.20.120.450">
    <property type="entry name" value="dinb family like domain"/>
    <property type="match status" value="1"/>
</dbReference>
<dbReference type="GO" id="GO:0046872">
    <property type="term" value="F:metal ion binding"/>
    <property type="evidence" value="ECO:0007669"/>
    <property type="project" value="InterPro"/>
</dbReference>
<dbReference type="InterPro" id="IPR024344">
    <property type="entry name" value="MDMPI_metal-binding"/>
</dbReference>
<evidence type="ECO:0000313" key="2">
    <source>
        <dbReference type="EMBL" id="MDQ0370122.1"/>
    </source>
</evidence>
<name>A0AAE3W6E0_9ACTN</name>
<dbReference type="Pfam" id="PF11716">
    <property type="entry name" value="MDMPI_N"/>
    <property type="match status" value="1"/>
</dbReference>
<dbReference type="SUPFAM" id="SSF109854">
    <property type="entry name" value="DinB/YfiT-like putative metalloenzymes"/>
    <property type="match status" value="1"/>
</dbReference>
<reference evidence="2 3" key="1">
    <citation type="submission" date="2023-07" db="EMBL/GenBank/DDBJ databases">
        <title>Sequencing the genomes of 1000 actinobacteria strains.</title>
        <authorList>
            <person name="Klenk H.-P."/>
        </authorList>
    </citation>
    <scope>NUCLEOTIDE SEQUENCE [LARGE SCALE GENOMIC DNA]</scope>
    <source>
        <strain evidence="2 3">DSM 44709</strain>
    </source>
</reference>
<keyword evidence="3" id="KW-1185">Reference proteome</keyword>
<dbReference type="InterPro" id="IPR034660">
    <property type="entry name" value="DinB/YfiT-like"/>
</dbReference>
<dbReference type="Proteomes" id="UP001240236">
    <property type="component" value="Unassembled WGS sequence"/>
</dbReference>
<protein>
    <submittedName>
        <fullName evidence="2">Uncharacterized protein (TIGR03083 family)</fullName>
    </submittedName>
</protein>
<feature type="domain" description="Mycothiol-dependent maleylpyruvate isomerase metal-binding" evidence="1">
    <location>
        <begin position="7"/>
        <end position="158"/>
    </location>
</feature>
<dbReference type="AlphaFoldDB" id="A0AAE3W6E0"/>
<proteinExistence type="predicted"/>
<dbReference type="RefSeq" id="WP_307245852.1">
    <property type="nucleotide sequence ID" value="NZ_JAUSUZ010000001.1"/>
</dbReference>
<sequence>MREAEALRAAYDGVTAALTPLSPMELLAPTRCHGWTVADVVHHLTSDAQRALVALATPADGPATRTFVTYWRSTPDPAPDWASAERAAAASAWAGRRAASIAREPGLLVESWAETSAAAVQAAFAAPHAFVATQGHVLSTPDLLTTLATEAVIHHLDLLLGLPAAPDPAVATLDGLLALHGGVRPPDWGIEDYLLKGSGRLALSTPDRTALGTSAGLFPLLG</sequence>
<evidence type="ECO:0000259" key="1">
    <source>
        <dbReference type="Pfam" id="PF11716"/>
    </source>
</evidence>
<accession>A0AAE3W6E0</accession>
<gene>
    <name evidence="2" type="ORF">J2S42_006791</name>
</gene>